<dbReference type="UniPathway" id="UPA00358">
    <property type="reaction ID" value="UER00476"/>
</dbReference>
<gene>
    <name evidence="5 6" type="primary">kdsB</name>
    <name evidence="6" type="ORF">GMST_16790</name>
</gene>
<keyword evidence="4 5" id="KW-0448">Lipopolysaccharide biosynthesis</keyword>
<comment type="caution">
    <text evidence="6">The sequence shown here is derived from an EMBL/GenBank/DDBJ whole genome shotgun (WGS) entry which is preliminary data.</text>
</comment>
<dbReference type="Proteomes" id="UP000556026">
    <property type="component" value="Unassembled WGS sequence"/>
</dbReference>
<dbReference type="InterPro" id="IPR004528">
    <property type="entry name" value="KdsB"/>
</dbReference>
<sequence>MKIAAVIPARYASTRFEGKALADIMGRPMVQHVYERALKAKLVSEVIVATDDERIAAKVREFGGRAEMTASTHETGTDRLAEVAQRLDADIIVNVQGDEPLIDPAMIDQAIAPLLEDPAIPMATLKTRIKTLHDFLSPNVVKVVSDPHGNVLYFSRSPLPFFRDKWNDLKDEAFVSGKLLCYKHVGLYVYRREFLPVFAGLEPSYLEMAEKLEQLRVLENGYRIKIVETEFESIGVDTPADLEKVLVKLKANPPKTF</sequence>
<dbReference type="NCBIfam" id="NF003952">
    <property type="entry name" value="PRK05450.1-5"/>
    <property type="match status" value="1"/>
</dbReference>
<dbReference type="PANTHER" id="PTHR42866">
    <property type="entry name" value="3-DEOXY-MANNO-OCTULOSONATE CYTIDYLYLTRANSFERASE"/>
    <property type="match status" value="1"/>
</dbReference>
<organism evidence="6 7">
    <name type="scientific">Geomonas silvestris</name>
    <dbReference type="NCBI Taxonomy" id="2740184"/>
    <lineage>
        <taxon>Bacteria</taxon>
        <taxon>Pseudomonadati</taxon>
        <taxon>Thermodesulfobacteriota</taxon>
        <taxon>Desulfuromonadia</taxon>
        <taxon>Geobacterales</taxon>
        <taxon>Geobacteraceae</taxon>
        <taxon>Geomonas</taxon>
    </lineage>
</organism>
<accession>A0A6V8MHF6</accession>
<comment type="similarity">
    <text evidence="5">Belongs to the KdsB family.</text>
</comment>
<dbReference type="GO" id="GO:0033468">
    <property type="term" value="P:CMP-keto-3-deoxy-D-manno-octulosonic acid biosynthetic process"/>
    <property type="evidence" value="ECO:0007669"/>
    <property type="project" value="UniProtKB-UniRule"/>
</dbReference>
<comment type="pathway">
    <text evidence="5">Nucleotide-sugar biosynthesis; CMP-3-deoxy-D-manno-octulosonate biosynthesis; CMP-3-deoxy-D-manno-octulosonate from 3-deoxy-D-manno-octulosonate and CTP: step 1/1.</text>
</comment>
<dbReference type="NCBIfam" id="TIGR00466">
    <property type="entry name" value="kdsB"/>
    <property type="match status" value="1"/>
</dbReference>
<dbReference type="CDD" id="cd02517">
    <property type="entry name" value="CMP-KDO-Synthetase"/>
    <property type="match status" value="1"/>
</dbReference>
<reference evidence="7" key="1">
    <citation type="submission" date="2020-06" db="EMBL/GenBank/DDBJ databases">
        <title>Draft genomic sequence of Geomonas sp. Red330.</title>
        <authorList>
            <person name="Itoh H."/>
            <person name="Zhenxing X."/>
            <person name="Ushijima N."/>
            <person name="Masuda Y."/>
            <person name="Shiratori Y."/>
            <person name="Senoo K."/>
        </authorList>
    </citation>
    <scope>NUCLEOTIDE SEQUENCE [LARGE SCALE GENOMIC DNA]</scope>
    <source>
        <strain evidence="7">Red330</strain>
    </source>
</reference>
<dbReference type="InterPro" id="IPR029044">
    <property type="entry name" value="Nucleotide-diphossugar_trans"/>
</dbReference>
<dbReference type="PANTHER" id="PTHR42866:SF2">
    <property type="entry name" value="3-DEOXY-MANNO-OCTULOSONATE CYTIDYLYLTRANSFERASE, MITOCHONDRIAL"/>
    <property type="match status" value="1"/>
</dbReference>
<protein>
    <recommendedName>
        <fullName evidence="5">3-deoxy-manno-octulosonate cytidylyltransferase</fullName>
        <ecNumber evidence="5">2.7.7.38</ecNumber>
    </recommendedName>
    <alternativeName>
        <fullName evidence="5">CMP-2-keto-3-deoxyoctulosonic acid synthase</fullName>
        <shortName evidence="5">CKS</shortName>
        <shortName evidence="5">CMP-KDO synthase</shortName>
    </alternativeName>
</protein>
<dbReference type="EMBL" id="BLXX01000004">
    <property type="protein sequence ID" value="GFO59354.1"/>
    <property type="molecule type" value="Genomic_DNA"/>
</dbReference>
<evidence type="ECO:0000313" key="6">
    <source>
        <dbReference type="EMBL" id="GFO59354.1"/>
    </source>
</evidence>
<dbReference type="FunFam" id="3.90.550.10:FF:000011">
    <property type="entry name" value="3-deoxy-manno-octulosonate cytidylyltransferase"/>
    <property type="match status" value="1"/>
</dbReference>
<dbReference type="EC" id="2.7.7.38" evidence="5"/>
<dbReference type="NCBIfam" id="NF003950">
    <property type="entry name" value="PRK05450.1-3"/>
    <property type="match status" value="1"/>
</dbReference>
<keyword evidence="5" id="KW-0963">Cytoplasm</keyword>
<evidence type="ECO:0000313" key="7">
    <source>
        <dbReference type="Proteomes" id="UP000556026"/>
    </source>
</evidence>
<comment type="catalytic activity">
    <reaction evidence="5">
        <text>3-deoxy-alpha-D-manno-oct-2-ulosonate + CTP = CMP-3-deoxy-beta-D-manno-octulosonate + diphosphate</text>
        <dbReference type="Rhea" id="RHEA:23448"/>
        <dbReference type="ChEBI" id="CHEBI:33019"/>
        <dbReference type="ChEBI" id="CHEBI:37563"/>
        <dbReference type="ChEBI" id="CHEBI:85986"/>
        <dbReference type="ChEBI" id="CHEBI:85987"/>
        <dbReference type="EC" id="2.7.7.38"/>
    </reaction>
</comment>
<comment type="function">
    <text evidence="5">Activates KDO (a required 8-carbon sugar) for incorporation into bacterial lipopolysaccharide in Gram-negative bacteria.</text>
</comment>
<keyword evidence="2 5" id="KW-0808">Transferase</keyword>
<evidence type="ECO:0000256" key="1">
    <source>
        <dbReference type="ARBA" id="ARBA00004370"/>
    </source>
</evidence>
<evidence type="ECO:0000256" key="4">
    <source>
        <dbReference type="ARBA" id="ARBA00022985"/>
    </source>
</evidence>
<dbReference type="GO" id="GO:0009103">
    <property type="term" value="P:lipopolysaccharide biosynthetic process"/>
    <property type="evidence" value="ECO:0007669"/>
    <property type="project" value="UniProtKB-UniRule"/>
</dbReference>
<dbReference type="GO" id="GO:0008690">
    <property type="term" value="F:3-deoxy-manno-octulosonate cytidylyltransferase activity"/>
    <property type="evidence" value="ECO:0007669"/>
    <property type="project" value="UniProtKB-UniRule"/>
</dbReference>
<keyword evidence="3 5" id="KW-0548">Nucleotidyltransferase</keyword>
<evidence type="ECO:0000256" key="3">
    <source>
        <dbReference type="ARBA" id="ARBA00022695"/>
    </source>
</evidence>
<dbReference type="GO" id="GO:0005829">
    <property type="term" value="C:cytosol"/>
    <property type="evidence" value="ECO:0007669"/>
    <property type="project" value="TreeGrafter"/>
</dbReference>
<dbReference type="Pfam" id="PF02348">
    <property type="entry name" value="CTP_transf_3"/>
    <property type="match status" value="1"/>
</dbReference>
<comment type="subcellular location">
    <subcellularLocation>
        <location evidence="5">Cytoplasm</location>
    </subcellularLocation>
    <subcellularLocation>
        <location evidence="1">Membrane</location>
    </subcellularLocation>
</comment>
<name>A0A6V8MHF6_9BACT</name>
<dbReference type="InterPro" id="IPR003329">
    <property type="entry name" value="Cytidylyl_trans"/>
</dbReference>
<keyword evidence="7" id="KW-1185">Reference proteome</keyword>
<dbReference type="AlphaFoldDB" id="A0A6V8MHF6"/>
<dbReference type="NCBIfam" id="NF009905">
    <property type="entry name" value="PRK13368.1"/>
    <property type="match status" value="1"/>
</dbReference>
<evidence type="ECO:0000256" key="5">
    <source>
        <dbReference type="HAMAP-Rule" id="MF_00057"/>
    </source>
</evidence>
<dbReference type="RefSeq" id="WP_183354193.1">
    <property type="nucleotide sequence ID" value="NZ_BLXX01000004.1"/>
</dbReference>
<dbReference type="HAMAP" id="MF_00057">
    <property type="entry name" value="KdsB"/>
    <property type="match status" value="1"/>
</dbReference>
<dbReference type="GO" id="GO:0016020">
    <property type="term" value="C:membrane"/>
    <property type="evidence" value="ECO:0007669"/>
    <property type="project" value="UniProtKB-SubCell"/>
</dbReference>
<evidence type="ECO:0000256" key="2">
    <source>
        <dbReference type="ARBA" id="ARBA00022679"/>
    </source>
</evidence>
<dbReference type="SUPFAM" id="SSF53448">
    <property type="entry name" value="Nucleotide-diphospho-sugar transferases"/>
    <property type="match status" value="1"/>
</dbReference>
<proteinExistence type="inferred from homology"/>
<dbReference type="Gene3D" id="3.90.550.10">
    <property type="entry name" value="Spore Coat Polysaccharide Biosynthesis Protein SpsA, Chain A"/>
    <property type="match status" value="1"/>
</dbReference>